<dbReference type="OrthoDB" id="1098987at2"/>
<dbReference type="PIRSF" id="PIRSF018266">
    <property type="entry name" value="FecR"/>
    <property type="match status" value="1"/>
</dbReference>
<dbReference type="GO" id="GO:0016989">
    <property type="term" value="F:sigma factor antagonist activity"/>
    <property type="evidence" value="ECO:0007669"/>
    <property type="project" value="TreeGrafter"/>
</dbReference>
<name>A0A399CZC9_9BACT</name>
<reference evidence="4 5" key="1">
    <citation type="journal article" date="2015" name="Int. J. Syst. Evol. Microbiol.">
        <title>Mariniphaga sediminis sp. nov., isolated from coastal sediment.</title>
        <authorList>
            <person name="Wang F.Q."/>
            <person name="Shen Q.Y."/>
            <person name="Chen G.J."/>
            <person name="Du Z.J."/>
        </authorList>
    </citation>
    <scope>NUCLEOTIDE SEQUENCE [LARGE SCALE GENOMIC DNA]</scope>
    <source>
        <strain evidence="4 5">SY21</strain>
    </source>
</reference>
<keyword evidence="1" id="KW-0812">Transmembrane</keyword>
<proteinExistence type="predicted"/>
<sequence>MEKTNQDKIWELCASKVHNEANDKEKMELEELLKHPENRKIYNVVNNLHGNLSETKPLAQSSERHSWQRITLNFKNKNTKLYLNITKYAAIIILAISIGTLLQIDWKPFQKRSIGYTKIFVPLGQMSELTLSDGTHVWLNSGTTLRYANNFGENDRKVKLDGEAFFEVKKDEIPFKVQIKNNEVEVLGTKFAAIAYPDERFSQVTLVEGSVQLNDFKGRSLKQLNPRQQITLPDDPTKKIKTAEVNTTFYESWIKGEIKFDGKCLAEVARRMERWYNVEIRFTSDEAKNIRFTGTVLKNKPIDQSMKAICMLLSVEAEFVRNLDTKDIIIISKK</sequence>
<dbReference type="Gene3D" id="2.60.120.1440">
    <property type="match status" value="1"/>
</dbReference>
<keyword evidence="1" id="KW-1133">Transmembrane helix</keyword>
<gene>
    <name evidence="4" type="ORF">D1164_11045</name>
</gene>
<evidence type="ECO:0000313" key="4">
    <source>
        <dbReference type="EMBL" id="RIH65115.1"/>
    </source>
</evidence>
<evidence type="ECO:0000259" key="3">
    <source>
        <dbReference type="Pfam" id="PF16344"/>
    </source>
</evidence>
<dbReference type="EMBL" id="QWET01000007">
    <property type="protein sequence ID" value="RIH65115.1"/>
    <property type="molecule type" value="Genomic_DNA"/>
</dbReference>
<dbReference type="Gene3D" id="3.55.50.30">
    <property type="match status" value="1"/>
</dbReference>
<comment type="caution">
    <text evidence="4">The sequence shown here is derived from an EMBL/GenBank/DDBJ whole genome shotgun (WGS) entry which is preliminary data.</text>
</comment>
<evidence type="ECO:0000256" key="1">
    <source>
        <dbReference type="SAM" id="Phobius"/>
    </source>
</evidence>
<dbReference type="RefSeq" id="WP_119350040.1">
    <property type="nucleotide sequence ID" value="NZ_QWET01000007.1"/>
</dbReference>
<dbReference type="InterPro" id="IPR006860">
    <property type="entry name" value="FecR"/>
</dbReference>
<dbReference type="PANTHER" id="PTHR30273:SF2">
    <property type="entry name" value="PROTEIN FECR"/>
    <property type="match status" value="1"/>
</dbReference>
<evidence type="ECO:0000313" key="5">
    <source>
        <dbReference type="Proteomes" id="UP000266441"/>
    </source>
</evidence>
<dbReference type="AlphaFoldDB" id="A0A399CZC9"/>
<dbReference type="InterPro" id="IPR032508">
    <property type="entry name" value="FecR_C"/>
</dbReference>
<feature type="domain" description="FecR protein" evidence="2">
    <location>
        <begin position="122"/>
        <end position="212"/>
    </location>
</feature>
<accession>A0A399CZC9</accession>
<feature type="transmembrane region" description="Helical" evidence="1">
    <location>
        <begin position="81"/>
        <end position="102"/>
    </location>
</feature>
<dbReference type="Pfam" id="PF16344">
    <property type="entry name" value="FecR_C"/>
    <property type="match status" value="1"/>
</dbReference>
<dbReference type="Pfam" id="PF04773">
    <property type="entry name" value="FecR"/>
    <property type="match status" value="1"/>
</dbReference>
<keyword evidence="1" id="KW-0472">Membrane</keyword>
<keyword evidence="5" id="KW-1185">Reference proteome</keyword>
<protein>
    <submittedName>
        <fullName evidence="4">DUF4974 domain-containing protein</fullName>
    </submittedName>
</protein>
<dbReference type="Proteomes" id="UP000266441">
    <property type="component" value="Unassembled WGS sequence"/>
</dbReference>
<evidence type="ECO:0000259" key="2">
    <source>
        <dbReference type="Pfam" id="PF04773"/>
    </source>
</evidence>
<dbReference type="InterPro" id="IPR012373">
    <property type="entry name" value="Ferrdict_sens_TM"/>
</dbReference>
<dbReference type="PANTHER" id="PTHR30273">
    <property type="entry name" value="PERIPLASMIC SIGNAL SENSOR AND SIGMA FACTOR ACTIVATOR FECR-RELATED"/>
    <property type="match status" value="1"/>
</dbReference>
<feature type="domain" description="Protein FecR C-terminal" evidence="3">
    <location>
        <begin position="258"/>
        <end position="316"/>
    </location>
</feature>
<organism evidence="4 5">
    <name type="scientific">Mariniphaga sediminis</name>
    <dbReference type="NCBI Taxonomy" id="1628158"/>
    <lineage>
        <taxon>Bacteria</taxon>
        <taxon>Pseudomonadati</taxon>
        <taxon>Bacteroidota</taxon>
        <taxon>Bacteroidia</taxon>
        <taxon>Marinilabiliales</taxon>
        <taxon>Prolixibacteraceae</taxon>
        <taxon>Mariniphaga</taxon>
    </lineage>
</organism>